<feature type="binding site" evidence="9">
    <location>
        <position position="121"/>
    </location>
    <ligand>
        <name>glycerol</name>
        <dbReference type="ChEBI" id="CHEBI:17754"/>
    </ligand>
</feature>
<dbReference type="PANTHER" id="PTHR43616">
    <property type="entry name" value="GLYCEROL DEHYDROGENASE"/>
    <property type="match status" value="1"/>
</dbReference>
<feature type="binding site" evidence="8">
    <location>
        <position position="271"/>
    </location>
    <ligand>
        <name>glycerol</name>
        <dbReference type="ChEBI" id="CHEBI:17754"/>
    </ligand>
</feature>
<dbReference type="Pfam" id="PF00465">
    <property type="entry name" value="Fe-ADH"/>
    <property type="match status" value="1"/>
</dbReference>
<dbReference type="RefSeq" id="WP_012449096.1">
    <property type="nucleotide sequence ID" value="NC_010718.1"/>
</dbReference>
<evidence type="ECO:0000313" key="12">
    <source>
        <dbReference type="EMBL" id="ACB86260.1"/>
    </source>
</evidence>
<dbReference type="InterPro" id="IPR001670">
    <property type="entry name" value="ADH_Fe/GldA"/>
</dbReference>
<evidence type="ECO:0000256" key="9">
    <source>
        <dbReference type="PIRSR" id="PIRSR000112-2"/>
    </source>
</evidence>
<name>B2A2F4_NATTJ</name>
<sequence length="366" mass="39022">MEKLLIAPSKYVQGPGVTKTLGEYAENYGQKALIIGGNTALKASQTNITDSLKEHHVDSEVVTFSGKCTEKEIDDLQDKFAEVGADFIIGVGGGKVIDTAKAVAHYKDVPMIIVPTIAATDAPCSALSVVYTEEGAVDEYLFLKQNPDVVMVDTDIIKQAPVRLFVAGIGDALATYFEARACYQNNADSVAGKKATRTALALSELCYEILEEHGENSVTALNNNALTPAVEQVTEANILLSGLGFESTGVAAAHGIHDGLTVLEETKEAYHGEKVAIGTLAQLVLEGATEELDQVLKLCYSVGLPTTLKEIGIETVDEQRLLKVGEASCAEGSMIHNMPFEVTPEMVKDALLTVNGLGEEVDIYID</sequence>
<dbReference type="STRING" id="457570.Nther_2706"/>
<dbReference type="KEGG" id="nth:Nther_2706"/>
<dbReference type="EMBL" id="CP001034">
    <property type="protein sequence ID" value="ACB86260.1"/>
    <property type="molecule type" value="Genomic_DNA"/>
</dbReference>
<keyword evidence="2" id="KW-0560">Oxidoreductase</keyword>
<dbReference type="InParanoid" id="B2A2F4"/>
<dbReference type="CDD" id="cd08170">
    <property type="entry name" value="GlyDH"/>
    <property type="match status" value="1"/>
</dbReference>
<keyword evidence="1 8" id="KW-0479">Metal-binding</keyword>
<feature type="binding site" evidence="10">
    <location>
        <position position="125"/>
    </location>
    <ligand>
        <name>NAD(+)</name>
        <dbReference type="ChEBI" id="CHEBI:57540"/>
    </ligand>
</feature>
<gene>
    <name evidence="12" type="ordered locus">Nther_2706</name>
</gene>
<evidence type="ECO:0000313" key="13">
    <source>
        <dbReference type="Proteomes" id="UP000001683"/>
    </source>
</evidence>
<dbReference type="SUPFAM" id="SSF56796">
    <property type="entry name" value="Dehydroquinate synthase-like"/>
    <property type="match status" value="1"/>
</dbReference>
<dbReference type="PANTHER" id="PTHR43616:SF5">
    <property type="entry name" value="GLYCEROL DEHYDROGENASE 1"/>
    <property type="match status" value="1"/>
</dbReference>
<reference evidence="12 13" key="2">
    <citation type="journal article" date="2011" name="J. Bacteriol.">
        <title>Complete genome sequence of the anaerobic, halophilic alkalithermophile Natranaerobius thermophilus JW/NM-WN-LF.</title>
        <authorList>
            <person name="Zhao B."/>
            <person name="Mesbah N.M."/>
            <person name="Dalin E."/>
            <person name="Goodwin L."/>
            <person name="Nolan M."/>
            <person name="Pitluck S."/>
            <person name="Chertkov O."/>
            <person name="Brettin T.S."/>
            <person name="Han J."/>
            <person name="Larimer F.W."/>
            <person name="Land M.L."/>
            <person name="Hauser L."/>
            <person name="Kyrpides N."/>
            <person name="Wiegel J."/>
        </authorList>
    </citation>
    <scope>NUCLEOTIDE SEQUENCE [LARGE SCALE GENOMIC DNA]</scope>
    <source>
        <strain evidence="13">ATCC BAA-1301 / DSM 18059 / JW/NM-WN-LF</strain>
    </source>
</reference>
<feature type="binding site" evidence="8">
    <location>
        <position position="254"/>
    </location>
    <ligand>
        <name>glycerol</name>
        <dbReference type="ChEBI" id="CHEBI:17754"/>
    </ligand>
</feature>
<comment type="cofactor">
    <cofactor evidence="8">
        <name>Zn(2+)</name>
        <dbReference type="ChEBI" id="CHEBI:29105"/>
    </cofactor>
    <text evidence="8">Binds 1 zinc ion per subunit.</text>
</comment>
<dbReference type="Proteomes" id="UP000001683">
    <property type="component" value="Chromosome"/>
</dbReference>
<comment type="catalytic activity">
    <reaction evidence="7">
        <text>glycerol + NAD(+) = dihydroxyacetone + NADH + H(+)</text>
        <dbReference type="Rhea" id="RHEA:13769"/>
        <dbReference type="ChEBI" id="CHEBI:15378"/>
        <dbReference type="ChEBI" id="CHEBI:16016"/>
        <dbReference type="ChEBI" id="CHEBI:17754"/>
        <dbReference type="ChEBI" id="CHEBI:57540"/>
        <dbReference type="ChEBI" id="CHEBI:57945"/>
        <dbReference type="EC" id="1.1.1.6"/>
    </reaction>
</comment>
<reference evidence="12 13" key="1">
    <citation type="submission" date="2008-04" db="EMBL/GenBank/DDBJ databases">
        <title>Complete sequence of chromosome of Natranaerobius thermophilus JW/NM-WN-LF.</title>
        <authorList>
            <consortium name="US DOE Joint Genome Institute"/>
            <person name="Copeland A."/>
            <person name="Lucas S."/>
            <person name="Lapidus A."/>
            <person name="Glavina del Rio T."/>
            <person name="Dalin E."/>
            <person name="Tice H."/>
            <person name="Bruce D."/>
            <person name="Goodwin L."/>
            <person name="Pitluck S."/>
            <person name="Chertkov O."/>
            <person name="Brettin T."/>
            <person name="Detter J.C."/>
            <person name="Han C."/>
            <person name="Kuske C.R."/>
            <person name="Schmutz J."/>
            <person name="Larimer F."/>
            <person name="Land M."/>
            <person name="Hauser L."/>
            <person name="Kyrpides N."/>
            <person name="Lykidis A."/>
            <person name="Mesbah N.M."/>
            <person name="Wiegel J."/>
        </authorList>
    </citation>
    <scope>NUCLEOTIDE SEQUENCE [LARGE SCALE GENOMIC DNA]</scope>
    <source>
        <strain evidence="13">ATCC BAA-1301 / DSM 18059 / JW/NM-WN-LF</strain>
    </source>
</reference>
<keyword evidence="3 10" id="KW-0520">NAD</keyword>
<feature type="binding site" evidence="10">
    <location>
        <position position="127"/>
    </location>
    <ligand>
        <name>NAD(+)</name>
        <dbReference type="ChEBI" id="CHEBI:57540"/>
    </ligand>
</feature>
<protein>
    <recommendedName>
        <fullName evidence="6">Glycerol dehydrogenase</fullName>
        <ecNumber evidence="5">1.1.1.6</ecNumber>
    </recommendedName>
</protein>
<dbReference type="InterPro" id="IPR016205">
    <property type="entry name" value="Glycerol_DH"/>
</dbReference>
<evidence type="ECO:0000256" key="5">
    <source>
        <dbReference type="ARBA" id="ARBA00039147"/>
    </source>
</evidence>
<evidence type="ECO:0000259" key="11">
    <source>
        <dbReference type="Pfam" id="PF00465"/>
    </source>
</evidence>
<dbReference type="Gene3D" id="3.40.50.1970">
    <property type="match status" value="1"/>
</dbReference>
<evidence type="ECO:0000256" key="8">
    <source>
        <dbReference type="PIRSR" id="PIRSR000112-1"/>
    </source>
</evidence>
<proteinExistence type="predicted"/>
<dbReference type="Gene3D" id="1.20.1090.10">
    <property type="entry name" value="Dehydroquinate synthase-like - alpha domain"/>
    <property type="match status" value="1"/>
</dbReference>
<organism evidence="12 13">
    <name type="scientific">Natranaerobius thermophilus (strain ATCC BAA-1301 / DSM 18059 / JW/NM-WN-LF)</name>
    <dbReference type="NCBI Taxonomy" id="457570"/>
    <lineage>
        <taxon>Bacteria</taxon>
        <taxon>Bacillati</taxon>
        <taxon>Bacillota</taxon>
        <taxon>Clostridia</taxon>
        <taxon>Natranaerobiales</taxon>
        <taxon>Natranaerobiaceae</taxon>
        <taxon>Natranaerobius</taxon>
    </lineage>
</organism>
<feature type="binding site" evidence="8">
    <location>
        <position position="171"/>
    </location>
    <ligand>
        <name>glycerol</name>
        <dbReference type="ChEBI" id="CHEBI:17754"/>
    </ligand>
</feature>
<evidence type="ECO:0000256" key="2">
    <source>
        <dbReference type="ARBA" id="ARBA00023002"/>
    </source>
</evidence>
<dbReference type="EC" id="1.1.1.6" evidence="5"/>
<evidence type="ECO:0000256" key="1">
    <source>
        <dbReference type="ARBA" id="ARBA00022723"/>
    </source>
</evidence>
<feature type="binding site" evidence="10">
    <location>
        <begin position="94"/>
        <end position="98"/>
    </location>
    <ligand>
        <name>NAD(+)</name>
        <dbReference type="ChEBI" id="CHEBI:57540"/>
    </ligand>
</feature>
<dbReference type="GO" id="GO:0008888">
    <property type="term" value="F:glycerol dehydrogenase (NAD+) activity"/>
    <property type="evidence" value="ECO:0007669"/>
    <property type="project" value="UniProtKB-EC"/>
</dbReference>
<dbReference type="NCBIfam" id="NF006941">
    <property type="entry name" value="PRK09423.1"/>
    <property type="match status" value="1"/>
</dbReference>
<evidence type="ECO:0000256" key="4">
    <source>
        <dbReference type="ARBA" id="ARBA00037918"/>
    </source>
</evidence>
<evidence type="ECO:0000256" key="6">
    <source>
        <dbReference type="ARBA" id="ARBA00040132"/>
    </source>
</evidence>
<comment type="pathway">
    <text evidence="4">Polyol metabolism; glycerol fermentation; glycerone phosphate from glycerol (oxidative route): step 1/2.</text>
</comment>
<feature type="binding site" evidence="10">
    <location>
        <position position="131"/>
    </location>
    <ligand>
        <name>NAD(+)</name>
        <dbReference type="ChEBI" id="CHEBI:57540"/>
    </ligand>
</feature>
<evidence type="ECO:0000256" key="7">
    <source>
        <dbReference type="ARBA" id="ARBA00049006"/>
    </source>
</evidence>
<evidence type="ECO:0000256" key="10">
    <source>
        <dbReference type="PIRSR" id="PIRSR000112-3"/>
    </source>
</evidence>
<feature type="domain" description="Alcohol dehydrogenase iron-type/glycerol dehydrogenase GldA" evidence="11">
    <location>
        <begin position="8"/>
        <end position="154"/>
    </location>
</feature>
<dbReference type="AlphaFoldDB" id="B2A2F4"/>
<keyword evidence="8" id="KW-0862">Zinc</keyword>
<dbReference type="GO" id="GO:0046872">
    <property type="term" value="F:metal ion binding"/>
    <property type="evidence" value="ECO:0007669"/>
    <property type="project" value="UniProtKB-KW"/>
</dbReference>
<dbReference type="OrthoDB" id="5198708at2"/>
<evidence type="ECO:0000256" key="3">
    <source>
        <dbReference type="ARBA" id="ARBA00023027"/>
    </source>
</evidence>
<keyword evidence="13" id="KW-1185">Reference proteome</keyword>
<dbReference type="PIRSF" id="PIRSF000112">
    <property type="entry name" value="Glycerol_dehydrogenase"/>
    <property type="match status" value="1"/>
</dbReference>
<dbReference type="eggNOG" id="COG0371">
    <property type="taxonomic scope" value="Bacteria"/>
</dbReference>
<accession>B2A2F4</accession>
<dbReference type="HOGENOM" id="CLU_044754_1_0_9"/>